<keyword evidence="9" id="KW-0460">Magnesium</keyword>
<evidence type="ECO:0000259" key="15">
    <source>
        <dbReference type="Pfam" id="PF00501"/>
    </source>
</evidence>
<evidence type="ECO:0000256" key="10">
    <source>
        <dbReference type="ARBA" id="ARBA00023098"/>
    </source>
</evidence>
<organism evidence="17 18">
    <name type="scientific">Chryseolinea serpens</name>
    <dbReference type="NCBI Taxonomy" id="947013"/>
    <lineage>
        <taxon>Bacteria</taxon>
        <taxon>Pseudomonadati</taxon>
        <taxon>Bacteroidota</taxon>
        <taxon>Cytophagia</taxon>
        <taxon>Cytophagales</taxon>
        <taxon>Fulvivirgaceae</taxon>
        <taxon>Chryseolinea</taxon>
    </lineage>
</organism>
<evidence type="ECO:0000256" key="7">
    <source>
        <dbReference type="ARBA" id="ARBA00022832"/>
    </source>
</evidence>
<proteinExistence type="inferred from homology"/>
<dbReference type="InterPro" id="IPR045851">
    <property type="entry name" value="AMP-bd_C_sf"/>
</dbReference>
<dbReference type="EC" id="6.2.1.3" evidence="12"/>
<dbReference type="CDD" id="cd05936">
    <property type="entry name" value="FC-FACS_FadD_like"/>
    <property type="match status" value="1"/>
</dbReference>
<reference evidence="17 18" key="1">
    <citation type="submission" date="2016-11" db="EMBL/GenBank/DDBJ databases">
        <authorList>
            <person name="Jaros S."/>
            <person name="Januszkiewicz K."/>
            <person name="Wedrychowicz H."/>
        </authorList>
    </citation>
    <scope>NUCLEOTIDE SEQUENCE [LARGE SCALE GENOMIC DNA]</scope>
    <source>
        <strain evidence="17 18">DSM 24574</strain>
    </source>
</reference>
<evidence type="ECO:0000259" key="16">
    <source>
        <dbReference type="Pfam" id="PF13193"/>
    </source>
</evidence>
<evidence type="ECO:0000313" key="18">
    <source>
        <dbReference type="Proteomes" id="UP000184212"/>
    </source>
</evidence>
<comment type="cofactor">
    <cofactor evidence="1">
        <name>Mg(2+)</name>
        <dbReference type="ChEBI" id="CHEBI:18420"/>
    </cofactor>
</comment>
<evidence type="ECO:0000256" key="3">
    <source>
        <dbReference type="ARBA" id="ARBA00005005"/>
    </source>
</evidence>
<dbReference type="AlphaFoldDB" id="A0A1M5MW63"/>
<protein>
    <recommendedName>
        <fullName evidence="13">Long-chain-fatty-acid--CoA ligase</fullName>
        <ecNumber evidence="12">6.2.1.3</ecNumber>
    </recommendedName>
    <alternativeName>
        <fullName evidence="14">Long-chain acyl-CoA synthetase</fullName>
    </alternativeName>
</protein>
<dbReference type="PANTHER" id="PTHR43767:SF8">
    <property type="entry name" value="LONG-CHAIN-FATTY-ACID--COA LIGASE"/>
    <property type="match status" value="1"/>
</dbReference>
<evidence type="ECO:0000313" key="17">
    <source>
        <dbReference type="EMBL" id="SHG81538.1"/>
    </source>
</evidence>
<gene>
    <name evidence="17" type="ORF">SAMN04488109_1974</name>
</gene>
<evidence type="ECO:0000256" key="14">
    <source>
        <dbReference type="ARBA" id="ARBA00042773"/>
    </source>
</evidence>
<evidence type="ECO:0000256" key="5">
    <source>
        <dbReference type="ARBA" id="ARBA00022598"/>
    </source>
</evidence>
<evidence type="ECO:0000256" key="12">
    <source>
        <dbReference type="ARBA" id="ARBA00026121"/>
    </source>
</evidence>
<keyword evidence="6" id="KW-0547">Nucleotide-binding</keyword>
<keyword evidence="11" id="KW-0472">Membrane</keyword>
<evidence type="ECO:0000256" key="9">
    <source>
        <dbReference type="ARBA" id="ARBA00022842"/>
    </source>
</evidence>
<evidence type="ECO:0000256" key="11">
    <source>
        <dbReference type="ARBA" id="ARBA00023136"/>
    </source>
</evidence>
<dbReference type="GO" id="GO:0016020">
    <property type="term" value="C:membrane"/>
    <property type="evidence" value="ECO:0007669"/>
    <property type="project" value="UniProtKB-SubCell"/>
</dbReference>
<dbReference type="Gene3D" id="3.40.50.12780">
    <property type="entry name" value="N-terminal domain of ligase-like"/>
    <property type="match status" value="1"/>
</dbReference>
<keyword evidence="5" id="KW-0436">Ligase</keyword>
<dbReference type="GO" id="GO:0004467">
    <property type="term" value="F:long-chain fatty acid-CoA ligase activity"/>
    <property type="evidence" value="ECO:0007669"/>
    <property type="project" value="UniProtKB-EC"/>
</dbReference>
<dbReference type="PANTHER" id="PTHR43767">
    <property type="entry name" value="LONG-CHAIN-FATTY-ACID--COA LIGASE"/>
    <property type="match status" value="1"/>
</dbReference>
<dbReference type="GO" id="GO:0005524">
    <property type="term" value="F:ATP binding"/>
    <property type="evidence" value="ECO:0007669"/>
    <property type="project" value="UniProtKB-KW"/>
</dbReference>
<dbReference type="FunFam" id="3.30.300.30:FF:000006">
    <property type="entry name" value="Long-chain-fatty-acid--CoA ligase FadD"/>
    <property type="match status" value="1"/>
</dbReference>
<dbReference type="EMBL" id="FQWQ01000001">
    <property type="protein sequence ID" value="SHG81538.1"/>
    <property type="molecule type" value="Genomic_DNA"/>
</dbReference>
<dbReference type="Pfam" id="PF13193">
    <property type="entry name" value="AMP-binding_C"/>
    <property type="match status" value="1"/>
</dbReference>
<sequence>MTFAWYKSYPAGIPHEIGAVEHYSMIDYFDHYSLVYTDAIAADNMGVTMTFTDVHRQATYFAAYLQHIGLRKGDHIALQLPNLLQFPIAYFGAIKAGLVVVPTNPLYTAREMEFQFLDAQVKAVVILSTVGKSLESILSRTGIKHVIVTRMGDRLGMIKGTLVDLVVKYGKKLEPAYSIAGAVRFNDALKIGSRSPYQKPTVHINDLVVLQYTGGTTGTPKGAMLSHRNLLAQARQLRDWLFPAMKGKGEDVVITALPLYHVYSLMVNLLVGYCCGSKNVLITNPRDIPGFVRELKKHKFTVISGVNSLYNALLSHPDFASVDFSELRIAGAGAMALQEVVASRWKEVTGNTIIQGYGLSENSGALCANPITGHIKNDSVGLPLPSTELGIFDEAGQQLPQGETGEICARGPQLMSGYWNHDNDGVFFEGNWFRTGDVGVMDEDGYFRIVDRKKDMISVSGLKVFPNEVENVIASHPKVLEVGVIGVPDAQCGEAVKVFIVKRDTSLTNDEIIAHCRQNLAPYKIPKHVAFVTALPKTAVGKILRRELREVAVV</sequence>
<accession>A0A1M5MW63</accession>
<comment type="similarity">
    <text evidence="4">Belongs to the ATP-dependent AMP-binding enzyme family.</text>
</comment>
<evidence type="ECO:0000256" key="2">
    <source>
        <dbReference type="ARBA" id="ARBA00004170"/>
    </source>
</evidence>
<evidence type="ECO:0000256" key="1">
    <source>
        <dbReference type="ARBA" id="ARBA00001946"/>
    </source>
</evidence>
<dbReference type="RefSeq" id="WP_073133216.1">
    <property type="nucleotide sequence ID" value="NZ_FQWQ01000001.1"/>
</dbReference>
<evidence type="ECO:0000256" key="6">
    <source>
        <dbReference type="ARBA" id="ARBA00022741"/>
    </source>
</evidence>
<dbReference type="Proteomes" id="UP000184212">
    <property type="component" value="Unassembled WGS sequence"/>
</dbReference>
<evidence type="ECO:0000256" key="8">
    <source>
        <dbReference type="ARBA" id="ARBA00022840"/>
    </source>
</evidence>
<dbReference type="InterPro" id="IPR020845">
    <property type="entry name" value="AMP-binding_CS"/>
</dbReference>
<feature type="domain" description="AMP-binding enzyme C-terminal" evidence="16">
    <location>
        <begin position="468"/>
        <end position="542"/>
    </location>
</feature>
<keyword evidence="8" id="KW-0067">ATP-binding</keyword>
<dbReference type="InterPro" id="IPR000873">
    <property type="entry name" value="AMP-dep_synth/lig_dom"/>
</dbReference>
<dbReference type="PROSITE" id="PS00455">
    <property type="entry name" value="AMP_BINDING"/>
    <property type="match status" value="1"/>
</dbReference>
<evidence type="ECO:0000256" key="13">
    <source>
        <dbReference type="ARBA" id="ARBA00039545"/>
    </source>
</evidence>
<dbReference type="STRING" id="947013.SAMN04488109_1974"/>
<dbReference type="InterPro" id="IPR050237">
    <property type="entry name" value="ATP-dep_AMP-bd_enzyme"/>
</dbReference>
<dbReference type="InterPro" id="IPR025110">
    <property type="entry name" value="AMP-bd_C"/>
</dbReference>
<dbReference type="Pfam" id="PF00501">
    <property type="entry name" value="AMP-binding"/>
    <property type="match status" value="1"/>
</dbReference>
<dbReference type="FunFam" id="3.40.50.12780:FF:000003">
    <property type="entry name" value="Long-chain-fatty-acid--CoA ligase FadD"/>
    <property type="match status" value="1"/>
</dbReference>
<keyword evidence="10" id="KW-0443">Lipid metabolism</keyword>
<dbReference type="InterPro" id="IPR042099">
    <property type="entry name" value="ANL_N_sf"/>
</dbReference>
<keyword evidence="7" id="KW-0276">Fatty acid metabolism</keyword>
<feature type="domain" description="AMP-dependent synthetase/ligase" evidence="15">
    <location>
        <begin position="36"/>
        <end position="419"/>
    </location>
</feature>
<dbReference type="SUPFAM" id="SSF56801">
    <property type="entry name" value="Acetyl-CoA synthetase-like"/>
    <property type="match status" value="1"/>
</dbReference>
<comment type="subcellular location">
    <subcellularLocation>
        <location evidence="2">Membrane</location>
        <topology evidence="2">Peripheral membrane protein</topology>
    </subcellularLocation>
</comment>
<dbReference type="Gene3D" id="3.30.300.30">
    <property type="match status" value="1"/>
</dbReference>
<keyword evidence="18" id="KW-1185">Reference proteome</keyword>
<name>A0A1M5MW63_9BACT</name>
<evidence type="ECO:0000256" key="4">
    <source>
        <dbReference type="ARBA" id="ARBA00006432"/>
    </source>
</evidence>
<dbReference type="OrthoDB" id="9778383at2"/>
<comment type="pathway">
    <text evidence="3">Lipid metabolism; fatty acid beta-oxidation.</text>
</comment>